<dbReference type="CDD" id="cd03022">
    <property type="entry name" value="DsbA_HCCA_Iso"/>
    <property type="match status" value="1"/>
</dbReference>
<accession>A0A557QY84</accession>
<evidence type="ECO:0000259" key="3">
    <source>
        <dbReference type="Pfam" id="PF01323"/>
    </source>
</evidence>
<dbReference type="PANTHER" id="PTHR42943">
    <property type="entry name" value="GLUTATHIONE S-TRANSFERASE KAPPA"/>
    <property type="match status" value="1"/>
</dbReference>
<evidence type="ECO:0000313" key="4">
    <source>
        <dbReference type="EMBL" id="TVO57859.1"/>
    </source>
</evidence>
<gene>
    <name evidence="4" type="ORF">FHP91_09370</name>
</gene>
<comment type="caution">
    <text evidence="4">The sequence shown here is derived from an EMBL/GenBank/DDBJ whole genome shotgun (WGS) entry which is preliminary data.</text>
</comment>
<dbReference type="AlphaFoldDB" id="A0A557QY84"/>
<reference evidence="4 5" key="1">
    <citation type="submission" date="2019-07" db="EMBL/GenBank/DDBJ databases">
        <title>The pathways for chlorine oxyanion respiration interact through the shared metabolite chlorate.</title>
        <authorList>
            <person name="Barnum T.P."/>
            <person name="Cheng Y."/>
            <person name="Hill K.A."/>
            <person name="Lucas L.N."/>
            <person name="Carlson H.K."/>
            <person name="Coates J.D."/>
        </authorList>
    </citation>
    <scope>NUCLEOTIDE SEQUENCE [LARGE SCALE GENOMIC DNA]</scope>
    <source>
        <strain evidence="4 5">SFB-3</strain>
    </source>
</reference>
<dbReference type="EC" id="5.99.1.4" evidence="1"/>
<dbReference type="InterPro" id="IPR051924">
    <property type="entry name" value="GST_Kappa/NadH"/>
</dbReference>
<feature type="domain" description="DSBA-like thioredoxin" evidence="3">
    <location>
        <begin position="5"/>
        <end position="193"/>
    </location>
</feature>
<evidence type="ECO:0000313" key="5">
    <source>
        <dbReference type="Proteomes" id="UP000319502"/>
    </source>
</evidence>
<dbReference type="GO" id="GO:0004602">
    <property type="term" value="F:glutathione peroxidase activity"/>
    <property type="evidence" value="ECO:0007669"/>
    <property type="project" value="TreeGrafter"/>
</dbReference>
<dbReference type="Pfam" id="PF01323">
    <property type="entry name" value="DSBA"/>
    <property type="match status" value="1"/>
</dbReference>
<proteinExistence type="inferred from homology"/>
<name>A0A557QY84_9RHOO</name>
<feature type="active site" description="Nucleophile" evidence="2">
    <location>
        <position position="13"/>
    </location>
</feature>
<dbReference type="EMBL" id="VMNK01000006">
    <property type="protein sequence ID" value="TVO57859.1"/>
    <property type="molecule type" value="Genomic_DNA"/>
</dbReference>
<dbReference type="PIRSF" id="PIRSF006386">
    <property type="entry name" value="HCCAis_GSTk"/>
    <property type="match status" value="1"/>
</dbReference>
<evidence type="ECO:0000256" key="1">
    <source>
        <dbReference type="PIRNR" id="PIRNR006386"/>
    </source>
</evidence>
<dbReference type="SUPFAM" id="SSF52833">
    <property type="entry name" value="Thioredoxin-like"/>
    <property type="match status" value="1"/>
</dbReference>
<dbReference type="GO" id="GO:1901170">
    <property type="term" value="P:naphthalene catabolic process"/>
    <property type="evidence" value="ECO:0007669"/>
    <property type="project" value="InterPro"/>
</dbReference>
<dbReference type="InterPro" id="IPR001853">
    <property type="entry name" value="DSBA-like_thioredoxin_dom"/>
</dbReference>
<keyword evidence="1 4" id="KW-0413">Isomerase</keyword>
<dbReference type="PANTHER" id="PTHR42943:SF2">
    <property type="entry name" value="GLUTATHIONE S-TRANSFERASE KAPPA 1"/>
    <property type="match status" value="1"/>
</dbReference>
<dbReference type="RefSeq" id="WP_144309308.1">
    <property type="nucleotide sequence ID" value="NZ_VMNK01000006.1"/>
</dbReference>
<dbReference type="GO" id="GO:0006749">
    <property type="term" value="P:glutathione metabolic process"/>
    <property type="evidence" value="ECO:0007669"/>
    <property type="project" value="TreeGrafter"/>
</dbReference>
<dbReference type="InterPro" id="IPR044087">
    <property type="entry name" value="NahD-like"/>
</dbReference>
<dbReference type="InterPro" id="IPR014440">
    <property type="entry name" value="HCCAis_GSTk"/>
</dbReference>
<protein>
    <recommendedName>
        <fullName evidence="1">2-hydroxychromene-2-carboxylate isomerase</fullName>
        <ecNumber evidence="1">5.99.1.4</ecNumber>
    </recommendedName>
</protein>
<dbReference type="InterPro" id="IPR036249">
    <property type="entry name" value="Thioredoxin-like_sf"/>
</dbReference>
<organism evidence="4 5">
    <name type="scientific">Denitromonas halophila</name>
    <dbReference type="NCBI Taxonomy" id="1629404"/>
    <lineage>
        <taxon>Bacteria</taxon>
        <taxon>Pseudomonadati</taxon>
        <taxon>Pseudomonadota</taxon>
        <taxon>Betaproteobacteria</taxon>
        <taxon>Rhodocyclales</taxon>
        <taxon>Zoogloeaceae</taxon>
        <taxon>Denitromonas</taxon>
    </lineage>
</organism>
<dbReference type="Proteomes" id="UP000319502">
    <property type="component" value="Unassembled WGS sequence"/>
</dbReference>
<comment type="catalytic activity">
    <reaction evidence="1">
        <text>2-hydroxychromene-2-carboxylate = (3E)-4-(2-hydroxyphenyl)-2-oxobut-3-enoate</text>
        <dbReference type="Rhea" id="RHEA:27401"/>
        <dbReference type="ChEBI" id="CHEBI:59350"/>
        <dbReference type="ChEBI" id="CHEBI:59353"/>
        <dbReference type="EC" id="5.99.1.4"/>
    </reaction>
</comment>
<evidence type="ECO:0000256" key="2">
    <source>
        <dbReference type="PIRSR" id="PIRSR006386-1"/>
    </source>
</evidence>
<comment type="similarity">
    <text evidence="1">Belongs to the GST superfamily. NadH family.</text>
</comment>
<dbReference type="Gene3D" id="3.40.30.10">
    <property type="entry name" value="Glutaredoxin"/>
    <property type="match status" value="1"/>
</dbReference>
<dbReference type="OrthoDB" id="8560325at2"/>
<dbReference type="GO" id="GO:0004364">
    <property type="term" value="F:glutathione transferase activity"/>
    <property type="evidence" value="ECO:0007669"/>
    <property type="project" value="TreeGrafter"/>
</dbReference>
<sequence length="200" mass="22152">MAEPIDFYFDFSSPYGYFMSEKIDGIAAGFGRKVRWHPILLGVVYTVSEGKPLTELPLKGDYAVRDIARSARFHGVDYAKPDPFPIPTQAAARAYYWLHDQDCALARRFAHAVYRAYFQSGRNIGTPEVVVDIAASLGVDGPALAEALQSDPVKTRLKTACTDAIARGVFGSPFVLIDGEAFWGIDRLPQIERWLDADGF</sequence>
<dbReference type="GO" id="GO:0018845">
    <property type="term" value="F:2-hydroxychromene-2-carboxylate isomerase activity"/>
    <property type="evidence" value="ECO:0007669"/>
    <property type="project" value="UniProtKB-UniRule"/>
</dbReference>
<keyword evidence="5" id="KW-1185">Reference proteome</keyword>